<sequence length="149" mass="17495">MPGAIITEPNKLISFWFNDRAILCGMALKLAVIDSAENRITYVVKRRSPDHPVECMANCFLSKVDWYILRRLRLFWNNKRRKHKQNWSEMHVLLQRTGLKTLCTWKNRTALDEERRKPHAGKLHVRFDEEGLGSPALYSTFLKNVVQSN</sequence>
<dbReference type="AlphaFoldDB" id="A0A329LWD9"/>
<keyword evidence="2" id="KW-1185">Reference proteome</keyword>
<reference evidence="1 2" key="1">
    <citation type="journal article" date="2009" name="Int. J. Syst. Evol. Microbiol.">
        <title>Paenibacillus contaminans sp. nov., isolated from a contaminated laboratory plate.</title>
        <authorList>
            <person name="Chou J.H."/>
            <person name="Lee J.H."/>
            <person name="Lin M.C."/>
            <person name="Chang P.S."/>
            <person name="Arun A.B."/>
            <person name="Young C.C."/>
            <person name="Chen W.M."/>
        </authorList>
    </citation>
    <scope>NUCLEOTIDE SEQUENCE [LARGE SCALE GENOMIC DNA]</scope>
    <source>
        <strain evidence="1 2">CKOBP-6</strain>
    </source>
</reference>
<evidence type="ECO:0000313" key="1">
    <source>
        <dbReference type="EMBL" id="RAV11492.1"/>
    </source>
</evidence>
<gene>
    <name evidence="1" type="ORF">DQG23_36220</name>
</gene>
<evidence type="ECO:0000313" key="2">
    <source>
        <dbReference type="Proteomes" id="UP000250369"/>
    </source>
</evidence>
<comment type="caution">
    <text evidence="1">The sequence shown here is derived from an EMBL/GenBank/DDBJ whole genome shotgun (WGS) entry which is preliminary data.</text>
</comment>
<proteinExistence type="predicted"/>
<organism evidence="1 2">
    <name type="scientific">Paenibacillus contaminans</name>
    <dbReference type="NCBI Taxonomy" id="450362"/>
    <lineage>
        <taxon>Bacteria</taxon>
        <taxon>Bacillati</taxon>
        <taxon>Bacillota</taxon>
        <taxon>Bacilli</taxon>
        <taxon>Bacillales</taxon>
        <taxon>Paenibacillaceae</taxon>
        <taxon>Paenibacillus</taxon>
    </lineage>
</organism>
<name>A0A329LWD9_9BACL</name>
<dbReference type="Proteomes" id="UP000250369">
    <property type="component" value="Unassembled WGS sequence"/>
</dbReference>
<accession>A0A329LWD9</accession>
<protein>
    <submittedName>
        <fullName evidence="1">Uncharacterized protein</fullName>
    </submittedName>
</protein>
<dbReference type="EMBL" id="QMFB01000037">
    <property type="protein sequence ID" value="RAV11492.1"/>
    <property type="molecule type" value="Genomic_DNA"/>
</dbReference>